<feature type="transmembrane region" description="Helical" evidence="1">
    <location>
        <begin position="62"/>
        <end position="81"/>
    </location>
</feature>
<gene>
    <name evidence="3" type="ORF">GCM10010251_85560</name>
</gene>
<keyword evidence="1" id="KW-0812">Transmembrane</keyword>
<evidence type="ECO:0000259" key="2">
    <source>
        <dbReference type="Pfam" id="PF18181"/>
    </source>
</evidence>
<keyword evidence="1" id="KW-0472">Membrane</keyword>
<protein>
    <recommendedName>
        <fullName evidence="2">SMODS and SLOG-associating 2TM effector domain-containing protein</fullName>
    </recommendedName>
</protein>
<sequence length="296" mass="31615">MSTVGGTAVAEHVWRAQSAWSQAANRSRAAIGRARAATLGCSVAAGVFGVAASQLMGPLPGLGRALSFLALLAAGAAPLVARGAAPDRVQQWTRLRSVSEELKSQTYVYLAKVAHYRDPADRDAELLRRTEAVLGEAGRLTSVVEEFTPVDRPLPPVTDAAGYVGARLRGQLDGYYRPKGAEMARRARRVDRWGVALAALSVMLGAAAGAFAAEQAAAWIPVVATVSASVVSHGASARYVTLQLEYGRTAGELDRILRWWQRLAPATDTDADRLAERTEHVVSVQNEGWMARWTAD</sequence>
<accession>A0A918FMV8</accession>
<feature type="transmembrane region" description="Helical" evidence="1">
    <location>
        <begin position="193"/>
        <end position="212"/>
    </location>
</feature>
<keyword evidence="4" id="KW-1185">Reference proteome</keyword>
<name>A0A918FMV8_9ACTN</name>
<feature type="transmembrane region" description="Helical" evidence="1">
    <location>
        <begin position="218"/>
        <end position="240"/>
    </location>
</feature>
<reference evidence="3" key="2">
    <citation type="submission" date="2020-09" db="EMBL/GenBank/DDBJ databases">
        <authorList>
            <person name="Sun Q."/>
            <person name="Ohkuma M."/>
        </authorList>
    </citation>
    <scope>NUCLEOTIDE SEQUENCE</scope>
    <source>
        <strain evidence="3">JCM 4346</strain>
    </source>
</reference>
<keyword evidence="1" id="KW-1133">Transmembrane helix</keyword>
<feature type="domain" description="SMODS and SLOG-associating 2TM effector" evidence="2">
    <location>
        <begin position="163"/>
        <end position="289"/>
    </location>
</feature>
<dbReference type="NCBIfam" id="NF033634">
    <property type="entry name" value="SLATT_1"/>
    <property type="match status" value="1"/>
</dbReference>
<dbReference type="EMBL" id="BMSX01000031">
    <property type="protein sequence ID" value="GGR55390.1"/>
    <property type="molecule type" value="Genomic_DNA"/>
</dbReference>
<evidence type="ECO:0000313" key="4">
    <source>
        <dbReference type="Proteomes" id="UP000658320"/>
    </source>
</evidence>
<dbReference type="InterPro" id="IPR025325">
    <property type="entry name" value="DUF4231"/>
</dbReference>
<dbReference type="InterPro" id="IPR040884">
    <property type="entry name" value="SLATT_1"/>
</dbReference>
<evidence type="ECO:0000256" key="1">
    <source>
        <dbReference type="SAM" id="Phobius"/>
    </source>
</evidence>
<dbReference type="Pfam" id="PF18181">
    <property type="entry name" value="SLATT_1"/>
    <property type="match status" value="1"/>
</dbReference>
<dbReference type="AlphaFoldDB" id="A0A918FMV8"/>
<reference evidence="3" key="1">
    <citation type="journal article" date="2014" name="Int. J. Syst. Evol. Microbiol.">
        <title>Complete genome sequence of Corynebacterium casei LMG S-19264T (=DSM 44701T), isolated from a smear-ripened cheese.</title>
        <authorList>
            <consortium name="US DOE Joint Genome Institute (JGI-PGF)"/>
            <person name="Walter F."/>
            <person name="Albersmeier A."/>
            <person name="Kalinowski J."/>
            <person name="Ruckert C."/>
        </authorList>
    </citation>
    <scope>NUCLEOTIDE SEQUENCE</scope>
    <source>
        <strain evidence="3">JCM 4346</strain>
    </source>
</reference>
<comment type="caution">
    <text evidence="3">The sequence shown here is derived from an EMBL/GenBank/DDBJ whole genome shotgun (WGS) entry which is preliminary data.</text>
</comment>
<proteinExistence type="predicted"/>
<organism evidence="3 4">
    <name type="scientific">Streptomyces aurantiogriseus</name>
    <dbReference type="NCBI Taxonomy" id="66870"/>
    <lineage>
        <taxon>Bacteria</taxon>
        <taxon>Bacillati</taxon>
        <taxon>Actinomycetota</taxon>
        <taxon>Actinomycetes</taxon>
        <taxon>Kitasatosporales</taxon>
        <taxon>Streptomycetaceae</taxon>
        <taxon>Streptomyces</taxon>
    </lineage>
</organism>
<dbReference type="Proteomes" id="UP000658320">
    <property type="component" value="Unassembled WGS sequence"/>
</dbReference>
<feature type="transmembrane region" description="Helical" evidence="1">
    <location>
        <begin position="36"/>
        <end position="56"/>
    </location>
</feature>
<evidence type="ECO:0000313" key="3">
    <source>
        <dbReference type="EMBL" id="GGR55390.1"/>
    </source>
</evidence>
<dbReference type="Pfam" id="PF14015">
    <property type="entry name" value="DUF4231"/>
    <property type="match status" value="1"/>
</dbReference>